<feature type="transmembrane region" description="Helical" evidence="8">
    <location>
        <begin position="359"/>
        <end position="383"/>
    </location>
</feature>
<proteinExistence type="inferred from homology"/>
<gene>
    <name evidence="10" type="ORF">IV38_GL001386</name>
    <name evidence="11" type="ORF">IV40_GL001173</name>
</gene>
<feature type="transmembrane region" description="Helical" evidence="8">
    <location>
        <begin position="52"/>
        <end position="71"/>
    </location>
</feature>
<dbReference type="InterPro" id="IPR020846">
    <property type="entry name" value="MFS_dom"/>
</dbReference>
<keyword evidence="12" id="KW-1185">Reference proteome</keyword>
<evidence type="ECO:0000313" key="13">
    <source>
        <dbReference type="Proteomes" id="UP000051751"/>
    </source>
</evidence>
<sequence length="462" mass="50794">MNQNQTMSKKDLVAILAAALMSFVGILIETSMNVTFPTLIKQFHITLSVAQWVGTGYLLMVSLVIICSAYIKMRFKEKNIFVTGVIFAVIGDLICALAPNFWILLFGRLVQAGGTGIVLPLLFNIILERAPLSRRGLFMGLGGLIVSMAPALGPTFGGIVVYFLGWRDIFWIVLPFMIVALFLGWFSIDQVTKLSHPKFDWLRLALLTVMLVSLTLGFNTVGTLGWLNFEFLFSLVVFALATWAFIAASQHSDRMLVNIKVFTLPVFTLSLIAYFLIQFTNIGSNFILPNYAQLVDHSTTLISGLILLPGSLLAGMLNPLFGKMLDDLGPKRPITWGNTIFAIALIAFIAFSLHMSPMMIMLMYIVFAIGMSMSFANTMTFALGQVPIQYEADANAIFNTLQQFGGSIGTAIASSFLASGSGATTAARTASGTQHAFIFFFVLICLNFIFYHYAFKLKPKEA</sequence>
<evidence type="ECO:0000259" key="9">
    <source>
        <dbReference type="PROSITE" id="PS50850"/>
    </source>
</evidence>
<dbReference type="GO" id="GO:0005886">
    <property type="term" value="C:plasma membrane"/>
    <property type="evidence" value="ECO:0007669"/>
    <property type="project" value="UniProtKB-SubCell"/>
</dbReference>
<feature type="transmembrane region" description="Helical" evidence="8">
    <location>
        <begin position="404"/>
        <end position="424"/>
    </location>
</feature>
<dbReference type="SUPFAM" id="SSF103473">
    <property type="entry name" value="MFS general substrate transporter"/>
    <property type="match status" value="1"/>
</dbReference>
<comment type="subcellular location">
    <subcellularLocation>
        <location evidence="1">Cell membrane</location>
        <topology evidence="1">Multi-pass membrane protein</topology>
    </subcellularLocation>
</comment>
<dbReference type="Proteomes" id="UP000051645">
    <property type="component" value="Unassembled WGS sequence"/>
</dbReference>
<feature type="transmembrane region" description="Helical" evidence="8">
    <location>
        <begin position="333"/>
        <end position="353"/>
    </location>
</feature>
<feature type="transmembrane region" description="Helical" evidence="8">
    <location>
        <begin position="231"/>
        <end position="249"/>
    </location>
</feature>
<dbReference type="InterPro" id="IPR036259">
    <property type="entry name" value="MFS_trans_sf"/>
</dbReference>
<feature type="transmembrane region" description="Helical" evidence="8">
    <location>
        <begin position="261"/>
        <end position="280"/>
    </location>
</feature>
<dbReference type="PROSITE" id="PS50850">
    <property type="entry name" value="MFS"/>
    <property type="match status" value="1"/>
</dbReference>
<dbReference type="OrthoDB" id="9816041at2"/>
<comment type="similarity">
    <text evidence="2">Belongs to the major facilitator superfamily. EmrB family.</text>
</comment>
<dbReference type="EMBL" id="JQAT01000003">
    <property type="protein sequence ID" value="KRN28386.1"/>
    <property type="molecule type" value="Genomic_DNA"/>
</dbReference>
<dbReference type="Proteomes" id="UP000051751">
    <property type="component" value="Unassembled WGS sequence"/>
</dbReference>
<dbReference type="EMBL" id="JQAZ01000003">
    <property type="protein sequence ID" value="KRN31887.1"/>
    <property type="molecule type" value="Genomic_DNA"/>
</dbReference>
<feature type="domain" description="Major facilitator superfamily (MFS) profile" evidence="9">
    <location>
        <begin position="14"/>
        <end position="459"/>
    </location>
</feature>
<evidence type="ECO:0000313" key="12">
    <source>
        <dbReference type="Proteomes" id="UP000051645"/>
    </source>
</evidence>
<keyword evidence="7 8" id="KW-0472">Membrane</keyword>
<dbReference type="PRINTS" id="PR01036">
    <property type="entry name" value="TCRTETB"/>
</dbReference>
<feature type="transmembrane region" description="Helical" evidence="8">
    <location>
        <begin position="436"/>
        <end position="455"/>
    </location>
</feature>
<accession>A0A0R2FU10</accession>
<feature type="transmembrane region" description="Helical" evidence="8">
    <location>
        <begin position="169"/>
        <end position="188"/>
    </location>
</feature>
<dbReference type="GO" id="GO:0022857">
    <property type="term" value="F:transmembrane transporter activity"/>
    <property type="evidence" value="ECO:0007669"/>
    <property type="project" value="InterPro"/>
</dbReference>
<dbReference type="RefSeq" id="WP_057769349.1">
    <property type="nucleotide sequence ID" value="NZ_JQAT01000003.1"/>
</dbReference>
<evidence type="ECO:0000256" key="6">
    <source>
        <dbReference type="ARBA" id="ARBA00022989"/>
    </source>
</evidence>
<evidence type="ECO:0000256" key="8">
    <source>
        <dbReference type="SAM" id="Phobius"/>
    </source>
</evidence>
<comment type="caution">
    <text evidence="11">The sequence shown here is derived from an EMBL/GenBank/DDBJ whole genome shotgun (WGS) entry which is preliminary data.</text>
</comment>
<dbReference type="STRING" id="81857.IV38_GL001386"/>
<feature type="transmembrane region" description="Helical" evidence="8">
    <location>
        <begin position="12"/>
        <end position="32"/>
    </location>
</feature>
<evidence type="ECO:0000256" key="4">
    <source>
        <dbReference type="ARBA" id="ARBA00022475"/>
    </source>
</evidence>
<dbReference type="AlphaFoldDB" id="A0A0R2FU10"/>
<dbReference type="InterPro" id="IPR011701">
    <property type="entry name" value="MFS"/>
</dbReference>
<dbReference type="NCBIfam" id="TIGR00711">
    <property type="entry name" value="efflux_EmrB"/>
    <property type="match status" value="1"/>
</dbReference>
<dbReference type="Pfam" id="PF07690">
    <property type="entry name" value="MFS_1"/>
    <property type="match status" value="1"/>
</dbReference>
<feature type="transmembrane region" description="Helical" evidence="8">
    <location>
        <begin position="80"/>
        <end position="103"/>
    </location>
</feature>
<organism evidence="11 12">
    <name type="scientific">Lactobacillus selangorensis</name>
    <dbReference type="NCBI Taxonomy" id="81857"/>
    <lineage>
        <taxon>Bacteria</taxon>
        <taxon>Bacillati</taxon>
        <taxon>Bacillota</taxon>
        <taxon>Bacilli</taxon>
        <taxon>Lactobacillales</taxon>
        <taxon>Lactobacillaceae</taxon>
        <taxon>Lactobacillus</taxon>
    </lineage>
</organism>
<reference evidence="12 13" key="1">
    <citation type="journal article" date="2015" name="Genome Announc.">
        <title>Expanding the biotechnology potential of lactobacilli through comparative genomics of 213 strains and associated genera.</title>
        <authorList>
            <person name="Sun Z."/>
            <person name="Harris H.M."/>
            <person name="McCann A."/>
            <person name="Guo C."/>
            <person name="Argimon S."/>
            <person name="Zhang W."/>
            <person name="Yang X."/>
            <person name="Jeffery I.B."/>
            <person name="Cooney J.C."/>
            <person name="Kagawa T.F."/>
            <person name="Liu W."/>
            <person name="Song Y."/>
            <person name="Salvetti E."/>
            <person name="Wrobel A."/>
            <person name="Rasinkangas P."/>
            <person name="Parkhill J."/>
            <person name="Rea M.C."/>
            <person name="O'Sullivan O."/>
            <person name="Ritari J."/>
            <person name="Douillard F.P."/>
            <person name="Paul Ross R."/>
            <person name="Yang R."/>
            <person name="Briner A.E."/>
            <person name="Felis G.E."/>
            <person name="de Vos W.M."/>
            <person name="Barrangou R."/>
            <person name="Klaenhammer T.R."/>
            <person name="Caufield P.W."/>
            <person name="Cui Y."/>
            <person name="Zhang H."/>
            <person name="O'Toole P.W."/>
        </authorList>
    </citation>
    <scope>NUCLEOTIDE SEQUENCE [LARGE SCALE GENOMIC DNA]</scope>
    <source>
        <strain evidence="10 13">ATCC BAA-66</strain>
        <strain evidence="11 12">DSM 13344</strain>
    </source>
</reference>
<dbReference type="PATRIC" id="fig|81857.3.peg.1395"/>
<name>A0A0R2FU10_9LACO</name>
<evidence type="ECO:0000256" key="3">
    <source>
        <dbReference type="ARBA" id="ARBA00022448"/>
    </source>
</evidence>
<protein>
    <recommendedName>
        <fullName evidence="9">Major facilitator superfamily (MFS) profile domain-containing protein</fullName>
    </recommendedName>
</protein>
<dbReference type="PANTHER" id="PTHR42718:SF9">
    <property type="entry name" value="MAJOR FACILITATOR SUPERFAMILY MULTIDRUG TRANSPORTER MFSC"/>
    <property type="match status" value="1"/>
</dbReference>
<evidence type="ECO:0000313" key="10">
    <source>
        <dbReference type="EMBL" id="KRN28386.1"/>
    </source>
</evidence>
<evidence type="ECO:0000313" key="11">
    <source>
        <dbReference type="EMBL" id="KRN31887.1"/>
    </source>
</evidence>
<feature type="transmembrane region" description="Helical" evidence="8">
    <location>
        <begin position="109"/>
        <end position="127"/>
    </location>
</feature>
<feature type="transmembrane region" description="Helical" evidence="8">
    <location>
        <begin position="300"/>
        <end position="321"/>
    </location>
</feature>
<keyword evidence="5 8" id="KW-0812">Transmembrane</keyword>
<evidence type="ECO:0000256" key="7">
    <source>
        <dbReference type="ARBA" id="ARBA00023136"/>
    </source>
</evidence>
<evidence type="ECO:0000256" key="1">
    <source>
        <dbReference type="ARBA" id="ARBA00004651"/>
    </source>
</evidence>
<keyword evidence="3" id="KW-0813">Transport</keyword>
<evidence type="ECO:0000256" key="2">
    <source>
        <dbReference type="ARBA" id="ARBA00008537"/>
    </source>
</evidence>
<evidence type="ECO:0000256" key="5">
    <source>
        <dbReference type="ARBA" id="ARBA00022692"/>
    </source>
</evidence>
<dbReference type="InterPro" id="IPR004638">
    <property type="entry name" value="EmrB-like"/>
</dbReference>
<dbReference type="PANTHER" id="PTHR42718">
    <property type="entry name" value="MAJOR FACILITATOR SUPERFAMILY MULTIDRUG TRANSPORTER MFSC"/>
    <property type="match status" value="1"/>
</dbReference>
<keyword evidence="6 8" id="KW-1133">Transmembrane helix</keyword>
<feature type="transmembrane region" description="Helical" evidence="8">
    <location>
        <begin position="139"/>
        <end position="163"/>
    </location>
</feature>
<feature type="transmembrane region" description="Helical" evidence="8">
    <location>
        <begin position="200"/>
        <end position="219"/>
    </location>
</feature>
<dbReference type="Gene3D" id="1.20.1250.20">
    <property type="entry name" value="MFS general substrate transporter like domains"/>
    <property type="match status" value="2"/>
</dbReference>
<keyword evidence="4" id="KW-1003">Cell membrane</keyword>